<evidence type="ECO:0000256" key="1">
    <source>
        <dbReference type="SAM" id="SignalP"/>
    </source>
</evidence>
<protein>
    <recommendedName>
        <fullName evidence="4">DUF4189 domain-containing protein</fullName>
    </recommendedName>
</protein>
<dbReference type="EMBL" id="VSRL01000283">
    <property type="protein sequence ID" value="NKE62770.1"/>
    <property type="molecule type" value="Genomic_DNA"/>
</dbReference>
<proteinExistence type="predicted"/>
<feature type="chain" id="PRO_5045303063" description="DUF4189 domain-containing protein" evidence="1">
    <location>
        <begin position="23"/>
        <end position="72"/>
    </location>
</feature>
<accession>A0ABX1FUR3</accession>
<sequence>MRKIVSGLLCGLALTTGSVALAASASAKEWKEVGTFRKLSDCQAAAKRYNASTSCELRGVNGYTFYILTAYI</sequence>
<evidence type="ECO:0000313" key="2">
    <source>
        <dbReference type="EMBL" id="NKE62770.1"/>
    </source>
</evidence>
<reference evidence="2 3" key="1">
    <citation type="submission" date="2019-08" db="EMBL/GenBank/DDBJ databases">
        <title>Lentzea from Indian Himalayas.</title>
        <authorList>
            <person name="Mandal S."/>
            <person name="Mallick Gupta A."/>
            <person name="Maiti P.K."/>
            <person name="Sarkar J."/>
            <person name="Mandal S."/>
        </authorList>
    </citation>
    <scope>NUCLEOTIDE SEQUENCE [LARGE SCALE GENOMIC DNA]</scope>
    <source>
        <strain evidence="2 3">PSKA42</strain>
    </source>
</reference>
<dbReference type="RefSeq" id="WP_167979384.1">
    <property type="nucleotide sequence ID" value="NZ_VSRL01000283.1"/>
</dbReference>
<comment type="caution">
    <text evidence="2">The sequence shown here is derived from an EMBL/GenBank/DDBJ whole genome shotgun (WGS) entry which is preliminary data.</text>
</comment>
<keyword evidence="3" id="KW-1185">Reference proteome</keyword>
<keyword evidence="1" id="KW-0732">Signal</keyword>
<dbReference type="Proteomes" id="UP001515943">
    <property type="component" value="Unassembled WGS sequence"/>
</dbReference>
<gene>
    <name evidence="2" type="ORF">FXN61_41035</name>
</gene>
<evidence type="ECO:0008006" key="4">
    <source>
        <dbReference type="Google" id="ProtNLM"/>
    </source>
</evidence>
<evidence type="ECO:0000313" key="3">
    <source>
        <dbReference type="Proteomes" id="UP001515943"/>
    </source>
</evidence>
<name>A0ABX1FUR3_9PSEU</name>
<feature type="signal peptide" evidence="1">
    <location>
        <begin position="1"/>
        <end position="22"/>
    </location>
</feature>
<organism evidence="2 3">
    <name type="scientific">Lentzea indica</name>
    <dbReference type="NCBI Taxonomy" id="2604800"/>
    <lineage>
        <taxon>Bacteria</taxon>
        <taxon>Bacillati</taxon>
        <taxon>Actinomycetota</taxon>
        <taxon>Actinomycetes</taxon>
        <taxon>Pseudonocardiales</taxon>
        <taxon>Pseudonocardiaceae</taxon>
        <taxon>Lentzea</taxon>
    </lineage>
</organism>